<accession>A0AB33KKE5</accession>
<dbReference type="KEGG" id="stcm:SCMC78_30420"/>
<dbReference type="Pfam" id="PF13822">
    <property type="entry name" value="ACC_epsilon"/>
    <property type="match status" value="1"/>
</dbReference>
<proteinExistence type="predicted"/>
<dbReference type="EMBL" id="AP035884">
    <property type="protein sequence ID" value="BFP53235.1"/>
    <property type="molecule type" value="Genomic_DNA"/>
</dbReference>
<reference evidence="2" key="1">
    <citation type="submission" date="2024-07" db="EMBL/GenBank/DDBJ databases">
        <title>Complete genome sequences of cellulolytic bacteria, Kitasatospora sp. CMC57 and Streptomyces sp. CMC78, isolated from Japanese agricultural soil.</title>
        <authorList>
            <person name="Hashimoto T."/>
            <person name="Ito M."/>
            <person name="Iwamoto M."/>
            <person name="Fukahori D."/>
            <person name="Shoda T."/>
            <person name="Sakoda M."/>
            <person name="Morohoshi T."/>
            <person name="Mitsuboshi M."/>
            <person name="Nishizawa T."/>
        </authorList>
    </citation>
    <scope>NUCLEOTIDE SEQUENCE</scope>
    <source>
        <strain evidence="2">CMC78</strain>
    </source>
</reference>
<feature type="region of interest" description="Disordered" evidence="1">
    <location>
        <begin position="42"/>
        <end position="85"/>
    </location>
</feature>
<name>A0AB33KKE5_9ACTN</name>
<gene>
    <name evidence="2" type="ORF">SCMC78_30420</name>
</gene>
<dbReference type="InterPro" id="IPR032716">
    <property type="entry name" value="ACC_epsilon"/>
</dbReference>
<evidence type="ECO:0000313" key="2">
    <source>
        <dbReference type="EMBL" id="BFP53235.1"/>
    </source>
</evidence>
<organism evidence="2">
    <name type="scientific">Streptomyces sp. CMC78</name>
    <dbReference type="NCBI Taxonomy" id="3231512"/>
    <lineage>
        <taxon>Bacteria</taxon>
        <taxon>Bacillati</taxon>
        <taxon>Actinomycetota</taxon>
        <taxon>Actinomycetes</taxon>
        <taxon>Kitasatosporales</taxon>
        <taxon>Streptomycetaceae</taxon>
        <taxon>Streptomyces</taxon>
    </lineage>
</organism>
<sequence length="85" mass="8985">MTDTTSTTGAPDPAQVIRVVRGEPDAEELAALTAVVLARAAAAEAERGGTASSGPLPAGWRRRERVRGFQGPRTWRENTAAARRS</sequence>
<dbReference type="GO" id="GO:0003989">
    <property type="term" value="F:acetyl-CoA carboxylase activity"/>
    <property type="evidence" value="ECO:0007669"/>
    <property type="project" value="InterPro"/>
</dbReference>
<evidence type="ECO:0008006" key="3">
    <source>
        <dbReference type="Google" id="ProtNLM"/>
    </source>
</evidence>
<dbReference type="GO" id="GO:0004658">
    <property type="term" value="F:propionyl-CoA carboxylase activity"/>
    <property type="evidence" value="ECO:0007669"/>
    <property type="project" value="InterPro"/>
</dbReference>
<dbReference type="AlphaFoldDB" id="A0AB33KKE5"/>
<protein>
    <recommendedName>
        <fullName evidence="3">Acyl-CoA carboxylase subunit epsilon</fullName>
    </recommendedName>
</protein>
<dbReference type="RefSeq" id="WP_050495569.1">
    <property type="nucleotide sequence ID" value="NZ_AP035884.1"/>
</dbReference>
<evidence type="ECO:0000256" key="1">
    <source>
        <dbReference type="SAM" id="MobiDB-lite"/>
    </source>
</evidence>